<dbReference type="Proteomes" id="UP000596247">
    <property type="component" value="Chromosome"/>
</dbReference>
<gene>
    <name evidence="1" type="ORF">LLCLJKAH_00231</name>
</gene>
<keyword evidence="2" id="KW-1185">Reference proteome</keyword>
<evidence type="ECO:0000313" key="2">
    <source>
        <dbReference type="Proteomes" id="UP000596247"/>
    </source>
</evidence>
<proteinExistence type="predicted"/>
<protein>
    <submittedName>
        <fullName evidence="1">Uncharacterized protein</fullName>
    </submittedName>
</protein>
<organism evidence="1 2">
    <name type="scientific">Klebsiella phage vB_KvM-Eowyn</name>
    <dbReference type="NCBI Taxonomy" id="2762819"/>
    <lineage>
        <taxon>Viruses</taxon>
        <taxon>Duplodnaviria</taxon>
        <taxon>Heunggongvirae</taxon>
        <taxon>Uroviricota</taxon>
        <taxon>Caudoviricetes</taxon>
        <taxon>Chimalliviridae</taxon>
        <taxon>Eowynvirus</taxon>
        <taxon>Eowynvirus eowyn</taxon>
    </lineage>
</organism>
<dbReference type="EMBL" id="LR881104">
    <property type="protein sequence ID" value="CAD5236220.1"/>
    <property type="molecule type" value="Genomic_DNA"/>
</dbReference>
<name>A0A7R8R556_9CAUD</name>
<accession>A0A7R8R556</accession>
<evidence type="ECO:0000313" key="1">
    <source>
        <dbReference type="EMBL" id="CAD5236220.1"/>
    </source>
</evidence>
<sequence>MVISEYTAENGVVLSAAAFILSNATIHSHTVTVDSTVTEKKDMECIFCIYASEEAYTSKKPYFEQLQLITSYDPKLLLEDQAYQALKLELGI</sequence>
<reference evidence="1 2" key="1">
    <citation type="submission" date="2020-09" db="EMBL/GenBank/DDBJ databases">
        <authorList>
            <person name="Jameson E."/>
        </authorList>
    </citation>
    <scope>NUCLEOTIDE SEQUENCE [LARGE SCALE GENOMIC DNA]</scope>
</reference>